<dbReference type="EMBL" id="WSZM01001167">
    <property type="protein sequence ID" value="KAF4028048.1"/>
    <property type="molecule type" value="Genomic_DNA"/>
</dbReference>
<sequence>MDDMYARVDDFFQQVGMHEVPCPGRNNTTSNSRAEGKFVEFLNCYAVPFCLHDTEKAVWRCMAREDPQRPKPAFVQHFDTCENTLQQCLCSAFTAGSVHVRVIIRKVGRKYIEQDRSVFIFKRLIEPVAEIPISFQETTRLIVQHGKASDLGPTTVIQSHRQSTASHDAYALGVRSVPRSFIDMGVAAWESSITRFNHFVEDTLIQEPREFH</sequence>
<accession>A0A833SFM3</accession>
<dbReference type="Proteomes" id="UP000602510">
    <property type="component" value="Unassembled WGS sequence"/>
</dbReference>
<evidence type="ECO:0000313" key="1">
    <source>
        <dbReference type="EMBL" id="KAF4028048.1"/>
    </source>
</evidence>
<organism evidence="1 2">
    <name type="scientific">Phytophthora infestans</name>
    <name type="common">Potato late blight agent</name>
    <name type="synonym">Botrytis infestans</name>
    <dbReference type="NCBI Taxonomy" id="4787"/>
    <lineage>
        <taxon>Eukaryota</taxon>
        <taxon>Sar</taxon>
        <taxon>Stramenopiles</taxon>
        <taxon>Oomycota</taxon>
        <taxon>Peronosporomycetes</taxon>
        <taxon>Peronosporales</taxon>
        <taxon>Peronosporaceae</taxon>
        <taxon>Phytophthora</taxon>
    </lineage>
</organism>
<reference evidence="1" key="1">
    <citation type="submission" date="2020-04" db="EMBL/GenBank/DDBJ databases">
        <title>Hybrid Assembly of Korean Phytophthora infestans isolates.</title>
        <authorList>
            <person name="Prokchorchik M."/>
            <person name="Lee Y."/>
            <person name="Seo J."/>
            <person name="Cho J.-H."/>
            <person name="Park Y.-E."/>
            <person name="Jang D.-C."/>
            <person name="Im J.-S."/>
            <person name="Choi J.-G."/>
            <person name="Park H.-J."/>
            <person name="Lee G.-B."/>
            <person name="Lee Y.-G."/>
            <person name="Hong S.-Y."/>
            <person name="Cho K."/>
            <person name="Sohn K.H."/>
        </authorList>
    </citation>
    <scope>NUCLEOTIDE SEQUENCE</scope>
    <source>
        <strain evidence="1">KR_1_A1</strain>
    </source>
</reference>
<evidence type="ECO:0000313" key="2">
    <source>
        <dbReference type="Proteomes" id="UP000602510"/>
    </source>
</evidence>
<name>A0A833SFM3_PHYIN</name>
<protein>
    <submittedName>
        <fullName evidence="1">Uncharacterized protein</fullName>
    </submittedName>
</protein>
<gene>
    <name evidence="1" type="ORF">GN244_ATG20279</name>
</gene>
<keyword evidence="2" id="KW-1185">Reference proteome</keyword>
<proteinExistence type="predicted"/>
<comment type="caution">
    <text evidence="1">The sequence shown here is derived from an EMBL/GenBank/DDBJ whole genome shotgun (WGS) entry which is preliminary data.</text>
</comment>
<dbReference type="AlphaFoldDB" id="A0A833SFM3"/>